<gene>
    <name evidence="3" type="ORF">LAMI_0F14796G</name>
</gene>
<reference evidence="4" key="1">
    <citation type="submission" date="2016-03" db="EMBL/GenBank/DDBJ databases">
        <authorList>
            <person name="Devillers H."/>
        </authorList>
    </citation>
    <scope>NUCLEOTIDE SEQUENCE [LARGE SCALE GENOMIC DNA]</scope>
</reference>
<dbReference type="InterPro" id="IPR051189">
    <property type="entry name" value="Splicing_assoc_domain"/>
</dbReference>
<dbReference type="AlphaFoldDB" id="A0A1G4K454"/>
<dbReference type="Pfam" id="PF01585">
    <property type="entry name" value="G-patch"/>
    <property type="match status" value="1"/>
</dbReference>
<dbReference type="InterPro" id="IPR000467">
    <property type="entry name" value="G_patch_dom"/>
</dbReference>
<dbReference type="PROSITE" id="PS50174">
    <property type="entry name" value="G_PATCH"/>
    <property type="match status" value="1"/>
</dbReference>
<sequence>MAKKALSRRDKKKGNKPAGGANLKRHKTMEGSNLNRKSKSKNKNGRYYPVGGGDLHNPDMIDDYYFGHEYDKNSMRMGGFRPGKPGQETDVMQQQPLRKRPVEFIKAKDVYDPSHDLIMKLREQYDRQKLGAKAQETEEPVRKEQKTSIRDIPDEALFFEDGEPSAEVSSIKTVLVDEEGPKKREDDITEFQDYLTVGKAQLNLQEDQNGGVYVKKHYMEEEDDGEEDSVELDSLSEEAILLDESDDQVSLSSTIGNLSIGGTESNTEDAENLEVRIAPESEAEVPEFGFVEEDYINISEVAVTNVRLGGNANSYYLSSYRFLGDNEPRWVDEQDLVDYVFELGLPEERVGPYLKYVVDSLTPGSEQDSLQLRIDREAEAMQESSSEESDADSISDIFIGNDEKENIQDLIAYTMKYEKTRNQQFDTKSISTSGKGAKKRLLVDEALDLDEDLKLELQDKFLTRNDHHRKKRQAKENYISDQNRKSTDLFVKYPYGFHVQNIKDEFEAFLTRNHTQLAFPPFDPNGNKVVAKFAEAYCTKPKKAGKNGKTFVVAEKVKRTKWSTPDYNYINQLLNRRRVFMRIDVRRPVAERPTSEKSSSGKGKFHVKEGTIVGADAPEISRDNIGRRMLESLGWSTGQGLGVDGNQGISEPIFATVKKSKSGLRHSNLEV</sequence>
<accession>A0A1G4K454</accession>
<dbReference type="EMBL" id="LT598467">
    <property type="protein sequence ID" value="SCU98472.1"/>
    <property type="molecule type" value="Genomic_DNA"/>
</dbReference>
<evidence type="ECO:0000313" key="4">
    <source>
        <dbReference type="Proteomes" id="UP000191024"/>
    </source>
</evidence>
<feature type="domain" description="G-patch" evidence="2">
    <location>
        <begin position="622"/>
        <end position="669"/>
    </location>
</feature>
<proteinExistence type="predicted"/>
<evidence type="ECO:0000256" key="1">
    <source>
        <dbReference type="SAM" id="MobiDB-lite"/>
    </source>
</evidence>
<dbReference type="GO" id="GO:0003676">
    <property type="term" value="F:nucleic acid binding"/>
    <property type="evidence" value="ECO:0007669"/>
    <property type="project" value="InterPro"/>
</dbReference>
<name>A0A1G4K454_9SACH</name>
<dbReference type="STRING" id="1230905.A0A1G4K454"/>
<feature type="compositionally biased region" description="Basic residues" evidence="1">
    <location>
        <begin position="1"/>
        <end position="15"/>
    </location>
</feature>
<dbReference type="PANTHER" id="PTHR14195">
    <property type="entry name" value="G PATCH DOMAIN CONTAINING PROTEIN 2"/>
    <property type="match status" value="1"/>
</dbReference>
<evidence type="ECO:0000259" key="2">
    <source>
        <dbReference type="PROSITE" id="PS50174"/>
    </source>
</evidence>
<organism evidence="3 4">
    <name type="scientific">Lachancea mirantina</name>
    <dbReference type="NCBI Taxonomy" id="1230905"/>
    <lineage>
        <taxon>Eukaryota</taxon>
        <taxon>Fungi</taxon>
        <taxon>Dikarya</taxon>
        <taxon>Ascomycota</taxon>
        <taxon>Saccharomycotina</taxon>
        <taxon>Saccharomycetes</taxon>
        <taxon>Saccharomycetales</taxon>
        <taxon>Saccharomycetaceae</taxon>
        <taxon>Lachancea</taxon>
    </lineage>
</organism>
<keyword evidence="4" id="KW-1185">Reference proteome</keyword>
<dbReference type="SMART" id="SM00443">
    <property type="entry name" value="G_patch"/>
    <property type="match status" value="1"/>
</dbReference>
<evidence type="ECO:0000313" key="3">
    <source>
        <dbReference type="EMBL" id="SCU98472.1"/>
    </source>
</evidence>
<dbReference type="Proteomes" id="UP000191024">
    <property type="component" value="Chromosome F"/>
</dbReference>
<feature type="region of interest" description="Disordered" evidence="1">
    <location>
        <begin position="1"/>
        <end position="53"/>
    </location>
</feature>
<dbReference type="OrthoDB" id="21470at2759"/>
<protein>
    <submittedName>
        <fullName evidence="3">LAMI_0F14796g1_1</fullName>
    </submittedName>
</protein>